<keyword evidence="2" id="KW-1185">Reference proteome</keyword>
<sequence length="282" mass="30451">MTPEQVKEAHRVADELDLWADQLHSFMATASRCRARTAATLLRTLAAAAQRLAKAERSLRLSGYTDEGGELWKPPLGPLPKWLRAEQEPHDFEMWWSEHAADKTQREAWAAYTAARDGATEVSPVAEDGFRGDTTHLVNCIDALLKLDAKGVLVPHGIGGHARQLLAAASSRLAAALPPAAQQGEPVGEVFTMEALHPSGHVRSHAALRKALPAGTLLYTCPPAEPGEDLAEWKRRALDAEARARDYANRIVAIGHLFLESEECAAPCEIGRGLGVDDGAGQ</sequence>
<gene>
    <name evidence="1" type="ORF">AAW51_2122</name>
</gene>
<dbReference type="AlphaFoldDB" id="A0A0G3BLG9"/>
<organism evidence="1 2">
    <name type="scientific">Caldimonas brevitalea</name>
    <dbReference type="NCBI Taxonomy" id="413882"/>
    <lineage>
        <taxon>Bacteria</taxon>
        <taxon>Pseudomonadati</taxon>
        <taxon>Pseudomonadota</taxon>
        <taxon>Betaproteobacteria</taxon>
        <taxon>Burkholderiales</taxon>
        <taxon>Sphaerotilaceae</taxon>
        <taxon>Caldimonas</taxon>
    </lineage>
</organism>
<protein>
    <submittedName>
        <fullName evidence="1">Uncharacterized protein</fullName>
    </submittedName>
</protein>
<dbReference type="KEGG" id="pbh:AAW51_2122"/>
<dbReference type="EMBL" id="CP011371">
    <property type="protein sequence ID" value="AKJ28813.1"/>
    <property type="molecule type" value="Genomic_DNA"/>
</dbReference>
<dbReference type="Proteomes" id="UP000035352">
    <property type="component" value="Chromosome"/>
</dbReference>
<evidence type="ECO:0000313" key="1">
    <source>
        <dbReference type="EMBL" id="AKJ28813.1"/>
    </source>
</evidence>
<name>A0A0G3BLG9_9BURK</name>
<dbReference type="STRING" id="413882.AAW51_2122"/>
<reference evidence="1 2" key="1">
    <citation type="submission" date="2015-05" db="EMBL/GenBank/DDBJ databases">
        <authorList>
            <person name="Tang B."/>
            <person name="Yu Y."/>
        </authorList>
    </citation>
    <scope>NUCLEOTIDE SEQUENCE [LARGE SCALE GENOMIC DNA]</scope>
    <source>
        <strain evidence="1 2">DSM 7029</strain>
    </source>
</reference>
<accession>A0A0G3BLG9</accession>
<evidence type="ECO:0000313" key="2">
    <source>
        <dbReference type="Proteomes" id="UP000035352"/>
    </source>
</evidence>
<proteinExistence type="predicted"/>
<dbReference type="RefSeq" id="WP_047194596.1">
    <property type="nucleotide sequence ID" value="NZ_CP011371.1"/>
</dbReference>